<name>A0A7X3S9X9_9HYPH</name>
<sequence length="108" mass="11551">MHAHSRLDGWPARVGALALAVLVLMLMAWIGRNDLPGLSFANVNLGLAGGLQNEAVPANANPELATCLEQRLTVVEKMRSDGVVSDAQYETFRNRAIAFCEAEHPPGG</sequence>
<gene>
    <name evidence="2" type="ORF">GR183_20320</name>
</gene>
<dbReference type="AlphaFoldDB" id="A0A7X3S9X9"/>
<evidence type="ECO:0000313" key="2">
    <source>
        <dbReference type="EMBL" id="MXN67260.1"/>
    </source>
</evidence>
<keyword evidence="1" id="KW-1133">Transmembrane helix</keyword>
<feature type="transmembrane region" description="Helical" evidence="1">
    <location>
        <begin position="12"/>
        <end position="30"/>
    </location>
</feature>
<keyword evidence="1" id="KW-0472">Membrane</keyword>
<evidence type="ECO:0000256" key="1">
    <source>
        <dbReference type="SAM" id="Phobius"/>
    </source>
</evidence>
<proteinExistence type="predicted"/>
<dbReference type="EMBL" id="WUMV01000010">
    <property type="protein sequence ID" value="MXN67260.1"/>
    <property type="molecule type" value="Genomic_DNA"/>
</dbReference>
<evidence type="ECO:0008006" key="4">
    <source>
        <dbReference type="Google" id="ProtNLM"/>
    </source>
</evidence>
<dbReference type="RefSeq" id="WP_160777511.1">
    <property type="nucleotide sequence ID" value="NZ_WUMV01000010.1"/>
</dbReference>
<keyword evidence="3" id="KW-1185">Reference proteome</keyword>
<dbReference type="Proteomes" id="UP000433101">
    <property type="component" value="Unassembled WGS sequence"/>
</dbReference>
<keyword evidence="1" id="KW-0812">Transmembrane</keyword>
<accession>A0A7X3S9X9</accession>
<comment type="caution">
    <text evidence="2">The sequence shown here is derived from an EMBL/GenBank/DDBJ whole genome shotgun (WGS) entry which is preliminary data.</text>
</comment>
<organism evidence="2 3">
    <name type="scientific">Stappia sediminis</name>
    <dbReference type="NCBI Taxonomy" id="2692190"/>
    <lineage>
        <taxon>Bacteria</taxon>
        <taxon>Pseudomonadati</taxon>
        <taxon>Pseudomonadota</taxon>
        <taxon>Alphaproteobacteria</taxon>
        <taxon>Hyphomicrobiales</taxon>
        <taxon>Stappiaceae</taxon>
        <taxon>Stappia</taxon>
    </lineage>
</organism>
<evidence type="ECO:0000313" key="3">
    <source>
        <dbReference type="Proteomes" id="UP000433101"/>
    </source>
</evidence>
<reference evidence="2 3" key="1">
    <citation type="submission" date="2019-12" db="EMBL/GenBank/DDBJ databases">
        <authorList>
            <person name="Li M."/>
        </authorList>
    </citation>
    <scope>NUCLEOTIDE SEQUENCE [LARGE SCALE GENOMIC DNA]</scope>
    <source>
        <strain evidence="2 3">GBMRC 2046</strain>
    </source>
</reference>
<protein>
    <recommendedName>
        <fullName evidence="4">SHOCT domain-containing protein</fullName>
    </recommendedName>
</protein>